<feature type="compositionally biased region" description="Polar residues" evidence="8">
    <location>
        <begin position="785"/>
        <end position="797"/>
    </location>
</feature>
<feature type="transmembrane region" description="Helical" evidence="9">
    <location>
        <begin position="655"/>
        <end position="674"/>
    </location>
</feature>
<feature type="region of interest" description="Disordered" evidence="8">
    <location>
        <begin position="761"/>
        <end position="819"/>
    </location>
</feature>
<dbReference type="GO" id="GO:0016740">
    <property type="term" value="F:transferase activity"/>
    <property type="evidence" value="ECO:0007669"/>
    <property type="project" value="UniProtKB-KW"/>
</dbReference>
<dbReference type="PROSITE" id="PS51257">
    <property type="entry name" value="PROKAR_LIPOPROTEIN"/>
    <property type="match status" value="1"/>
</dbReference>
<feature type="transmembrane region" description="Helical" evidence="9">
    <location>
        <begin position="331"/>
        <end position="350"/>
    </location>
</feature>
<evidence type="ECO:0000256" key="5">
    <source>
        <dbReference type="ARBA" id="ARBA00022989"/>
    </source>
</evidence>
<evidence type="ECO:0000259" key="10">
    <source>
        <dbReference type="Pfam" id="PF07779"/>
    </source>
</evidence>
<evidence type="ECO:0000256" key="1">
    <source>
        <dbReference type="ARBA" id="ARBA00004141"/>
    </source>
</evidence>
<evidence type="ECO:0000256" key="9">
    <source>
        <dbReference type="SAM" id="Phobius"/>
    </source>
</evidence>
<feature type="transmembrane region" description="Helical" evidence="9">
    <location>
        <begin position="438"/>
        <end position="458"/>
    </location>
</feature>
<feature type="transmembrane region" description="Helical" evidence="9">
    <location>
        <begin position="397"/>
        <end position="417"/>
    </location>
</feature>
<organism evidence="11 12">
    <name type="scientific">Piloderma croceum (strain F 1598)</name>
    <dbReference type="NCBI Taxonomy" id="765440"/>
    <lineage>
        <taxon>Eukaryota</taxon>
        <taxon>Fungi</taxon>
        <taxon>Dikarya</taxon>
        <taxon>Basidiomycota</taxon>
        <taxon>Agaricomycotina</taxon>
        <taxon>Agaricomycetes</taxon>
        <taxon>Agaricomycetidae</taxon>
        <taxon>Atheliales</taxon>
        <taxon>Atheliaceae</taxon>
        <taxon>Piloderma</taxon>
    </lineage>
</organism>
<feature type="transmembrane region" description="Helical" evidence="9">
    <location>
        <begin position="587"/>
        <end position="609"/>
    </location>
</feature>
<dbReference type="HOGENOM" id="CLU_008003_0_1_1"/>
<dbReference type="EMBL" id="KN833047">
    <property type="protein sequence ID" value="KIM75404.1"/>
    <property type="molecule type" value="Genomic_DNA"/>
</dbReference>
<evidence type="ECO:0000256" key="4">
    <source>
        <dbReference type="ARBA" id="ARBA00022692"/>
    </source>
</evidence>
<reference evidence="12" key="2">
    <citation type="submission" date="2015-01" db="EMBL/GenBank/DDBJ databases">
        <title>Evolutionary Origins and Diversification of the Mycorrhizal Mutualists.</title>
        <authorList>
            <consortium name="DOE Joint Genome Institute"/>
            <consortium name="Mycorrhizal Genomics Consortium"/>
            <person name="Kohler A."/>
            <person name="Kuo A."/>
            <person name="Nagy L.G."/>
            <person name="Floudas D."/>
            <person name="Copeland A."/>
            <person name="Barry K.W."/>
            <person name="Cichocki N."/>
            <person name="Veneault-Fourrey C."/>
            <person name="LaButti K."/>
            <person name="Lindquist E.A."/>
            <person name="Lipzen A."/>
            <person name="Lundell T."/>
            <person name="Morin E."/>
            <person name="Murat C."/>
            <person name="Riley R."/>
            <person name="Ohm R."/>
            <person name="Sun H."/>
            <person name="Tunlid A."/>
            <person name="Henrissat B."/>
            <person name="Grigoriev I.V."/>
            <person name="Hibbett D.S."/>
            <person name="Martin F."/>
        </authorList>
    </citation>
    <scope>NUCLEOTIDE SEQUENCE [LARGE SCALE GENOMIC DNA]</scope>
    <source>
        <strain evidence="12">F 1598</strain>
    </source>
</reference>
<dbReference type="GO" id="GO:0005975">
    <property type="term" value="P:carbohydrate metabolic process"/>
    <property type="evidence" value="ECO:0007669"/>
    <property type="project" value="UniProtKB-ARBA"/>
</dbReference>
<feature type="transmembrane region" description="Helical" evidence="9">
    <location>
        <begin position="621"/>
        <end position="643"/>
    </location>
</feature>
<reference evidence="11 12" key="1">
    <citation type="submission" date="2014-04" db="EMBL/GenBank/DDBJ databases">
        <authorList>
            <consortium name="DOE Joint Genome Institute"/>
            <person name="Kuo A."/>
            <person name="Tarkka M."/>
            <person name="Buscot F."/>
            <person name="Kohler A."/>
            <person name="Nagy L.G."/>
            <person name="Floudas D."/>
            <person name="Copeland A."/>
            <person name="Barry K.W."/>
            <person name="Cichocki N."/>
            <person name="Veneault-Fourrey C."/>
            <person name="LaButti K."/>
            <person name="Lindquist E.A."/>
            <person name="Lipzen A."/>
            <person name="Lundell T."/>
            <person name="Morin E."/>
            <person name="Murat C."/>
            <person name="Sun H."/>
            <person name="Tunlid A."/>
            <person name="Henrissat B."/>
            <person name="Grigoriev I.V."/>
            <person name="Hibbett D.S."/>
            <person name="Martin F."/>
            <person name="Nordberg H.P."/>
            <person name="Cantor M.N."/>
            <person name="Hua S.X."/>
        </authorList>
    </citation>
    <scope>NUCLEOTIDE SEQUENCE [LARGE SCALE GENOMIC DNA]</scope>
    <source>
        <strain evidence="11 12">F 1598</strain>
    </source>
</reference>
<protein>
    <recommendedName>
        <fullName evidence="10">Cas1p 10 TM acyl transferase domain-containing protein</fullName>
    </recommendedName>
</protein>
<dbReference type="PANTHER" id="PTHR13533">
    <property type="entry name" value="N-ACETYLNEURAMINATE 9-O-ACETYLTRANSFERASE"/>
    <property type="match status" value="1"/>
</dbReference>
<feature type="transmembrane region" description="Helical" evidence="9">
    <location>
        <begin position="545"/>
        <end position="567"/>
    </location>
</feature>
<gene>
    <name evidence="11" type="ORF">PILCRDRAFT_827319</name>
</gene>
<keyword evidence="3" id="KW-0808">Transferase</keyword>
<dbReference type="Pfam" id="PF07779">
    <property type="entry name" value="Cas1_AcylT"/>
    <property type="match status" value="1"/>
</dbReference>
<evidence type="ECO:0000313" key="12">
    <source>
        <dbReference type="Proteomes" id="UP000054166"/>
    </source>
</evidence>
<name>A0A0C3F5V4_PILCF</name>
<dbReference type="AlphaFoldDB" id="A0A0C3F5V4"/>
<evidence type="ECO:0000256" key="3">
    <source>
        <dbReference type="ARBA" id="ARBA00022679"/>
    </source>
</evidence>
<feature type="transmembrane region" description="Helical" evidence="9">
    <location>
        <begin position="514"/>
        <end position="533"/>
    </location>
</feature>
<keyword evidence="5 9" id="KW-1133">Transmembrane helix</keyword>
<dbReference type="InParanoid" id="A0A0C3F5V4"/>
<keyword evidence="12" id="KW-1185">Reference proteome</keyword>
<feature type="domain" description="Cas1p 10 TM acyl transferase" evidence="10">
    <location>
        <begin position="317"/>
        <end position="759"/>
    </location>
</feature>
<dbReference type="GO" id="GO:0016020">
    <property type="term" value="C:membrane"/>
    <property type="evidence" value="ECO:0007669"/>
    <property type="project" value="UniProtKB-SubCell"/>
</dbReference>
<keyword evidence="6 9" id="KW-0472">Membrane</keyword>
<dbReference type="Proteomes" id="UP000054166">
    <property type="component" value="Unassembled WGS sequence"/>
</dbReference>
<evidence type="ECO:0000256" key="7">
    <source>
        <dbReference type="ARBA" id="ARBA00023180"/>
    </source>
</evidence>
<dbReference type="GO" id="GO:0005794">
    <property type="term" value="C:Golgi apparatus"/>
    <property type="evidence" value="ECO:0007669"/>
    <property type="project" value="UniProtKB-ARBA"/>
</dbReference>
<proteinExistence type="inferred from homology"/>
<feature type="compositionally biased region" description="Basic and acidic residues" evidence="8">
    <location>
        <begin position="798"/>
        <end position="810"/>
    </location>
</feature>
<feature type="transmembrane region" description="Helical" evidence="9">
    <location>
        <begin position="488"/>
        <end position="508"/>
    </location>
</feature>
<evidence type="ECO:0000256" key="6">
    <source>
        <dbReference type="ARBA" id="ARBA00023136"/>
    </source>
</evidence>
<keyword evidence="7" id="KW-0325">Glycoprotein</keyword>
<evidence type="ECO:0000313" key="11">
    <source>
        <dbReference type="EMBL" id="KIM75404.1"/>
    </source>
</evidence>
<dbReference type="OrthoDB" id="1932925at2759"/>
<comment type="subcellular location">
    <subcellularLocation>
        <location evidence="1">Membrane</location>
        <topology evidence="1">Multi-pass membrane protein</topology>
    </subcellularLocation>
</comment>
<feature type="transmembrane region" description="Helical" evidence="9">
    <location>
        <begin position="371"/>
        <end position="391"/>
    </location>
</feature>
<evidence type="ECO:0000256" key="8">
    <source>
        <dbReference type="SAM" id="MobiDB-lite"/>
    </source>
</evidence>
<dbReference type="PANTHER" id="PTHR13533:SF1">
    <property type="entry name" value="N-ACETYLNEURAMINATE 9-O-ACETYLTRANSFERASE"/>
    <property type="match status" value="1"/>
</dbReference>
<accession>A0A0C3F5V4</accession>
<dbReference type="InterPro" id="IPR012419">
    <property type="entry name" value="Cas1_AcylTrans_dom"/>
</dbReference>
<feature type="transmembrane region" description="Helical" evidence="9">
    <location>
        <begin position="15"/>
        <end position="37"/>
    </location>
</feature>
<feature type="transmembrane region" description="Helical" evidence="9">
    <location>
        <begin position="686"/>
        <end position="704"/>
    </location>
</feature>
<sequence length="869" mass="98095">MVSSKRLSFSIDPLWPHYAALSVLAFGLFAGCARFFFLDLSDPLHCDALLNRGSWLDYGHRHWQPEGCMLHSYQPKDASACLASRQVVFIGDSVTRKLFFQFGQVMDPTLPKAPPDNEHKHADHSLRSKSGTRLEFYWDPYLNTSLTHGFINSLAKAGNATEHLSHKPAFLILGSGLWYLRYPQSGGLPAWEANIETTLNAITHAGTKAADEVVLLPIEEVIPSKLSRDRASSIQSSDIDAMNSDLFHRVHSHPGDRSRMFSLNTPTIPISLPLVFNQMLDPSQTDDGLHFSDTIVQAQANVLLNLRCNDILPKTFPLDKTCCRRYPWPSVLQMIILFVAVLWGPYIVFLSYHSVRNGTGEPLIKEEHIPALVFSGSLALIYAADRTGFWLKEQKQFNPWTFAFLTLSFLAVGLFTVKRADKDLGFLNREQTDEWKGWMQIVILVYHYLGASKISGIYNPVRVLVAAYLFMTGYGHTTFYIRKADFGFLRVAQVLVRLNLFTLVLAYTMNTDYISYYFSPLVSMWYLIVYATMAIGAQFNERTPVLVAKIFASMAIVTYFMSQMWLLQTLFDFLERVCGIRWSAREWNFRVSLDLWIVYFGMFAAIAVIKIHEHRLTDHQYWPSAVKAAIATSGVVMVWFFVFELLQESKFKYNLWHPYVSFLPVASFAVLRNATPVLRSASSRAFAFIGTCSLETFIIQYHFWLAGDTKGVLLVIPGTRWRPVNFVLTSIMFVYVSHRVAQASGAITTWICGGAKKSLPTTNSDAGAGGQSLPSSTSRRVDNVSEVNQESIPLTTQNEHKGANGHEHPPADSPGPTRRWVDRLVDNAPSSSQGFSSWYNQTEWKLGLKTKLAVGLGVMWFANVLWSYP</sequence>
<evidence type="ECO:0000256" key="2">
    <source>
        <dbReference type="ARBA" id="ARBA00010666"/>
    </source>
</evidence>
<keyword evidence="4 9" id="KW-0812">Transmembrane</keyword>
<comment type="similarity">
    <text evidence="2">Belongs to the PC-esterase family. CASD1 subfamily.</text>
</comment>